<dbReference type="RefSeq" id="WP_309562011.1">
    <property type="nucleotide sequence ID" value="NZ_JAVJIU010000004.1"/>
</dbReference>
<accession>A0ABU1ERX2</accession>
<gene>
    <name evidence="2" type="ORF">RE431_10880</name>
</gene>
<dbReference type="EMBL" id="JAVJIU010000004">
    <property type="protein sequence ID" value="MDR5591142.1"/>
    <property type="molecule type" value="Genomic_DNA"/>
</dbReference>
<proteinExistence type="predicted"/>
<feature type="chain" id="PRO_5046195494" evidence="1">
    <location>
        <begin position="23"/>
        <end position="89"/>
    </location>
</feature>
<sequence>MKIRKLILPMMAFICAIGMAFANVNFNENPSNDYIVVNGDTIEIDEMDCGIGSETCQVQLERNGPLYPVFDDANLSTPKNGDGTVIKLY</sequence>
<dbReference type="Proteomes" id="UP001257234">
    <property type="component" value="Unassembled WGS sequence"/>
</dbReference>
<reference evidence="3" key="1">
    <citation type="submission" date="2023-07" db="EMBL/GenBank/DDBJ databases">
        <title>Christiangramia sp. SM2212., a novel bacterium of the family Flavobacteriaceae isolated from the sea sediment.</title>
        <authorList>
            <person name="Wang J."/>
            <person name="Zhang X."/>
        </authorList>
    </citation>
    <scope>NUCLEOTIDE SEQUENCE [LARGE SCALE GENOMIC DNA]</scope>
    <source>
        <strain evidence="3">SM2212</strain>
    </source>
</reference>
<dbReference type="Pfam" id="PF20130">
    <property type="entry name" value="DUF6520"/>
    <property type="match status" value="1"/>
</dbReference>
<evidence type="ECO:0000256" key="1">
    <source>
        <dbReference type="SAM" id="SignalP"/>
    </source>
</evidence>
<name>A0ABU1ERX2_9FLAO</name>
<dbReference type="InterPro" id="IPR045391">
    <property type="entry name" value="DUF6520"/>
</dbReference>
<comment type="caution">
    <text evidence="2">The sequence shown here is derived from an EMBL/GenBank/DDBJ whole genome shotgun (WGS) entry which is preliminary data.</text>
</comment>
<evidence type="ECO:0000313" key="2">
    <source>
        <dbReference type="EMBL" id="MDR5591142.1"/>
    </source>
</evidence>
<protein>
    <submittedName>
        <fullName evidence="2">DUF6520 family protein</fullName>
    </submittedName>
</protein>
<organism evidence="2 3">
    <name type="scientific">Christiangramia sediminicola</name>
    <dbReference type="NCBI Taxonomy" id="3073267"/>
    <lineage>
        <taxon>Bacteria</taxon>
        <taxon>Pseudomonadati</taxon>
        <taxon>Bacteroidota</taxon>
        <taxon>Flavobacteriia</taxon>
        <taxon>Flavobacteriales</taxon>
        <taxon>Flavobacteriaceae</taxon>
        <taxon>Christiangramia</taxon>
    </lineage>
</organism>
<keyword evidence="3" id="KW-1185">Reference proteome</keyword>
<evidence type="ECO:0000313" key="3">
    <source>
        <dbReference type="Proteomes" id="UP001257234"/>
    </source>
</evidence>
<feature type="signal peptide" evidence="1">
    <location>
        <begin position="1"/>
        <end position="22"/>
    </location>
</feature>
<keyword evidence="1" id="KW-0732">Signal</keyword>